<feature type="compositionally biased region" description="Basic and acidic residues" evidence="1">
    <location>
        <begin position="506"/>
        <end position="534"/>
    </location>
</feature>
<feature type="region of interest" description="Disordered" evidence="1">
    <location>
        <begin position="291"/>
        <end position="312"/>
    </location>
</feature>
<organism evidence="2 3">
    <name type="scientific">Ephemerocybe angulata</name>
    <dbReference type="NCBI Taxonomy" id="980116"/>
    <lineage>
        <taxon>Eukaryota</taxon>
        <taxon>Fungi</taxon>
        <taxon>Dikarya</taxon>
        <taxon>Basidiomycota</taxon>
        <taxon>Agaricomycotina</taxon>
        <taxon>Agaricomycetes</taxon>
        <taxon>Agaricomycetidae</taxon>
        <taxon>Agaricales</taxon>
        <taxon>Agaricineae</taxon>
        <taxon>Psathyrellaceae</taxon>
        <taxon>Ephemerocybe</taxon>
    </lineage>
</organism>
<feature type="region of interest" description="Disordered" evidence="1">
    <location>
        <begin position="1"/>
        <end position="34"/>
    </location>
</feature>
<sequence length="534" mass="59774">MQHEIQTNRRVLDRNKNDGRAGREKEMREREEGGVTEVRPGLLLAAEAVRASTIWGLYQEELWKILVSESGKVASPSPTNDDFAAALRRATALQRELEGANDLPSELRGPLHPVFRDSLRRLFRNVDPVRTSAEDWQWEVIGRVLDGHISQMVDKVMDGSSSLTSTSPVIINANAVPHPPVATPTVLPPPPGKAPLRTPTSQVGQTPPTPLASPKSLVIMQEIIDRARELGMAPLSGEQLFALMKGEMAWPEPVPVASPAPSIVLPPKLCQQRPTQVPRTLARNKPTANVTFADSDLDSDTIDDEPRLGAPSTPVFAQTEVFMRIDQCAPQDRIHPHARPPEHQYPASDEYDDAEPEPLHMHRHPPDHQHPAFDDYSDTEPDPIHLHARPPERDHPTPSMNHDCEPDRIHLHARPPEDGYPIPDNFDYSEPDYYHPPDDYQDDRDNTRPRPVYDSEDDYEMGIESNLRDAYEEGYEEGYEDGSAADYAESGVYESNEDASDLSELDEPHGYSGDEDHGNDRSTSGEHSYYESDE</sequence>
<feature type="compositionally biased region" description="Basic and acidic residues" evidence="1">
    <location>
        <begin position="432"/>
        <end position="453"/>
    </location>
</feature>
<keyword evidence="3" id="KW-1185">Reference proteome</keyword>
<feature type="region of interest" description="Disordered" evidence="1">
    <location>
        <begin position="189"/>
        <end position="212"/>
    </location>
</feature>
<feature type="compositionally biased region" description="Basic and acidic residues" evidence="1">
    <location>
        <begin position="1"/>
        <end position="33"/>
    </location>
</feature>
<comment type="caution">
    <text evidence="2">The sequence shown here is derived from an EMBL/GenBank/DDBJ whole genome shotgun (WGS) entry which is preliminary data.</text>
</comment>
<accession>A0A8H5FAW4</accession>
<feature type="compositionally biased region" description="Basic and acidic residues" evidence="1">
    <location>
        <begin position="357"/>
        <end position="373"/>
    </location>
</feature>
<reference evidence="2 3" key="1">
    <citation type="journal article" date="2020" name="ISME J.">
        <title>Uncovering the hidden diversity of litter-decomposition mechanisms in mushroom-forming fungi.</title>
        <authorList>
            <person name="Floudas D."/>
            <person name="Bentzer J."/>
            <person name="Ahren D."/>
            <person name="Johansson T."/>
            <person name="Persson P."/>
            <person name="Tunlid A."/>
        </authorList>
    </citation>
    <scope>NUCLEOTIDE SEQUENCE [LARGE SCALE GENOMIC DNA]</scope>
    <source>
        <strain evidence="2 3">CBS 175.51</strain>
    </source>
</reference>
<feature type="compositionally biased region" description="Basic and acidic residues" evidence="1">
    <location>
        <begin position="332"/>
        <end position="342"/>
    </location>
</feature>
<dbReference type="EMBL" id="JAACJK010000116">
    <property type="protein sequence ID" value="KAF5330119.1"/>
    <property type="molecule type" value="Genomic_DNA"/>
</dbReference>
<protein>
    <submittedName>
        <fullName evidence="2">Uncharacterized protein</fullName>
    </submittedName>
</protein>
<feature type="compositionally biased region" description="Basic and acidic residues" evidence="1">
    <location>
        <begin position="382"/>
        <end position="417"/>
    </location>
</feature>
<evidence type="ECO:0000313" key="2">
    <source>
        <dbReference type="EMBL" id="KAF5330119.1"/>
    </source>
</evidence>
<feature type="compositionally biased region" description="Acidic residues" evidence="1">
    <location>
        <begin position="495"/>
        <end position="505"/>
    </location>
</feature>
<name>A0A8H5FAW4_9AGAR</name>
<evidence type="ECO:0000313" key="3">
    <source>
        <dbReference type="Proteomes" id="UP000541558"/>
    </source>
</evidence>
<proteinExistence type="predicted"/>
<dbReference type="OrthoDB" id="3100304at2759"/>
<dbReference type="AlphaFoldDB" id="A0A8H5FAW4"/>
<evidence type="ECO:0000256" key="1">
    <source>
        <dbReference type="SAM" id="MobiDB-lite"/>
    </source>
</evidence>
<feature type="region of interest" description="Disordered" evidence="1">
    <location>
        <begin position="332"/>
        <end position="534"/>
    </location>
</feature>
<dbReference type="Proteomes" id="UP000541558">
    <property type="component" value="Unassembled WGS sequence"/>
</dbReference>
<gene>
    <name evidence="2" type="ORF">D9611_010560</name>
</gene>